<dbReference type="PRINTS" id="PR00047">
    <property type="entry name" value="STROIDFINGER"/>
</dbReference>
<dbReference type="PANTHER" id="PTHR45886:SF11">
    <property type="entry name" value="NUCLEAR HORMONE RECEPTOR FAMILY-RELATED"/>
    <property type="match status" value="1"/>
</dbReference>
<dbReference type="GO" id="GO:0003700">
    <property type="term" value="F:DNA-binding transcription factor activity"/>
    <property type="evidence" value="ECO:0007669"/>
    <property type="project" value="InterPro"/>
</dbReference>
<keyword evidence="2" id="KW-0479">Metal-binding</keyword>
<evidence type="ECO:0000256" key="9">
    <source>
        <dbReference type="ARBA" id="ARBA00023242"/>
    </source>
</evidence>
<dbReference type="GeneID" id="9818456"/>
<evidence type="ECO:0000256" key="4">
    <source>
        <dbReference type="ARBA" id="ARBA00022833"/>
    </source>
</evidence>
<comment type="caution">
    <text evidence="12">The sequence shown here is derived from an EMBL/GenBank/DDBJ whole genome shotgun (WGS) entry which is preliminary data.</text>
</comment>
<dbReference type="PANTHER" id="PTHR45886">
    <property type="entry name" value="NUCLEAR HORMONE RECEPTOR FAMILY-RELATED-RELATED"/>
    <property type="match status" value="1"/>
</dbReference>
<protein>
    <submittedName>
        <fullName evidence="12">Uncharacterized protein</fullName>
    </submittedName>
</protein>
<dbReference type="Pfam" id="PF00104">
    <property type="entry name" value="Hormone_recep"/>
    <property type="match status" value="1"/>
</dbReference>
<keyword evidence="6" id="KW-0238">DNA-binding</keyword>
<proteinExistence type="inferred from homology"/>
<dbReference type="GO" id="GO:0043565">
    <property type="term" value="F:sequence-specific DNA binding"/>
    <property type="evidence" value="ECO:0007669"/>
    <property type="project" value="InterPro"/>
</dbReference>
<keyword evidence="8" id="KW-0675">Receptor</keyword>
<dbReference type="GO" id="GO:0008270">
    <property type="term" value="F:zinc ion binding"/>
    <property type="evidence" value="ECO:0007669"/>
    <property type="project" value="UniProtKB-KW"/>
</dbReference>
<accession>A0A6A5FVU1</accession>
<dbReference type="InterPro" id="IPR000536">
    <property type="entry name" value="Nucl_hrmn_rcpt_lig-bd"/>
</dbReference>
<evidence type="ECO:0000256" key="6">
    <source>
        <dbReference type="ARBA" id="ARBA00023125"/>
    </source>
</evidence>
<dbReference type="SMART" id="SM00399">
    <property type="entry name" value="ZnF_C4"/>
    <property type="match status" value="1"/>
</dbReference>
<dbReference type="Gene3D" id="3.30.50.10">
    <property type="entry name" value="Erythroid Transcription Factor GATA-1, subunit A"/>
    <property type="match status" value="1"/>
</dbReference>
<dbReference type="SMART" id="SM00430">
    <property type="entry name" value="HOLI"/>
    <property type="match status" value="1"/>
</dbReference>
<dbReference type="RefSeq" id="XP_053578794.1">
    <property type="nucleotide sequence ID" value="XM_053735228.1"/>
</dbReference>
<comment type="similarity">
    <text evidence="1">Belongs to the nuclear hormone receptor family.</text>
</comment>
<dbReference type="Proteomes" id="UP000483820">
    <property type="component" value="Chromosome X"/>
</dbReference>
<dbReference type="AlphaFoldDB" id="A0A6A5FVU1"/>
<keyword evidence="4" id="KW-0862">Zinc</keyword>
<sequence length="349" mass="40604">MMSPTQNCSICGRTTNDFNYSVLSCNACKVFFRRVITRTKPLKKCHLGENCFDLPPFQSKNEYLKCQSCRFQKCLQNKMTLPSYLLFTEQNKQRCLGLVIQSLQELDNDRKNYLFNYLAVAEKDPNMDEIMKMEKIEYIKKSKDHLMNFNSWAFHSSVITVDYMKKFAFVNLLRSEDQKNLLKDCYIKLGAFISSTRAFNSKREALSFPDGTDLLPTTEWVIPKISPILENRIRCRLVGRLRELNITNEEYLLVNVLIFCNPAISNVSENGKFLLASYQQMYSSALLQYCLLTYQQHGPTRFTDLLGLCHVIGKHFEDVIHYYVLLQLNRSKVEVKKLVKDGIEAAYKV</sequence>
<keyword evidence="3" id="KW-0863">Zinc-finger</keyword>
<dbReference type="Pfam" id="PF00105">
    <property type="entry name" value="zf-C4"/>
    <property type="match status" value="1"/>
</dbReference>
<dbReference type="CTD" id="9818456"/>
<dbReference type="SUPFAM" id="SSF57716">
    <property type="entry name" value="Glucocorticoid receptor-like (DNA-binding domain)"/>
    <property type="match status" value="1"/>
</dbReference>
<evidence type="ECO:0000313" key="12">
    <source>
        <dbReference type="EMBL" id="KAF1746635.1"/>
    </source>
</evidence>
<evidence type="ECO:0000256" key="3">
    <source>
        <dbReference type="ARBA" id="ARBA00022771"/>
    </source>
</evidence>
<feature type="domain" description="Nuclear receptor" evidence="10">
    <location>
        <begin position="5"/>
        <end position="105"/>
    </location>
</feature>
<dbReference type="InterPro" id="IPR013088">
    <property type="entry name" value="Znf_NHR/GATA"/>
</dbReference>
<gene>
    <name evidence="12" type="ORF">GCK72_023092</name>
</gene>
<keyword evidence="7" id="KW-0804">Transcription</keyword>
<feature type="domain" description="NR LBD" evidence="11">
    <location>
        <begin position="122"/>
        <end position="345"/>
    </location>
</feature>
<dbReference type="Gene3D" id="1.10.565.10">
    <property type="entry name" value="Retinoid X Receptor"/>
    <property type="match status" value="1"/>
</dbReference>
<evidence type="ECO:0000256" key="7">
    <source>
        <dbReference type="ARBA" id="ARBA00023163"/>
    </source>
</evidence>
<evidence type="ECO:0000256" key="2">
    <source>
        <dbReference type="ARBA" id="ARBA00022723"/>
    </source>
</evidence>
<dbReference type="PROSITE" id="PS51843">
    <property type="entry name" value="NR_LBD"/>
    <property type="match status" value="1"/>
</dbReference>
<evidence type="ECO:0000256" key="1">
    <source>
        <dbReference type="ARBA" id="ARBA00005993"/>
    </source>
</evidence>
<evidence type="ECO:0000259" key="11">
    <source>
        <dbReference type="PROSITE" id="PS51843"/>
    </source>
</evidence>
<dbReference type="InterPro" id="IPR001628">
    <property type="entry name" value="Znf_hrmn_rcpt"/>
</dbReference>
<evidence type="ECO:0000256" key="8">
    <source>
        <dbReference type="ARBA" id="ARBA00023170"/>
    </source>
</evidence>
<dbReference type="KEGG" id="crq:GCK72_023092"/>
<keyword evidence="9" id="KW-0539">Nucleus</keyword>
<name>A0A6A5FVU1_CAERE</name>
<dbReference type="EMBL" id="WUAV01000006">
    <property type="protein sequence ID" value="KAF1746635.1"/>
    <property type="molecule type" value="Genomic_DNA"/>
</dbReference>
<evidence type="ECO:0000313" key="13">
    <source>
        <dbReference type="Proteomes" id="UP000483820"/>
    </source>
</evidence>
<keyword evidence="5" id="KW-0805">Transcription regulation</keyword>
<dbReference type="InterPro" id="IPR035500">
    <property type="entry name" value="NHR-like_dom_sf"/>
</dbReference>
<evidence type="ECO:0000259" key="10">
    <source>
        <dbReference type="PROSITE" id="PS51030"/>
    </source>
</evidence>
<reference evidence="12 13" key="1">
    <citation type="submission" date="2019-12" db="EMBL/GenBank/DDBJ databases">
        <title>Chromosome-level assembly of the Caenorhabditis remanei genome.</title>
        <authorList>
            <person name="Teterina A.A."/>
            <person name="Willis J.H."/>
            <person name="Phillips P.C."/>
        </authorList>
    </citation>
    <scope>NUCLEOTIDE SEQUENCE [LARGE SCALE GENOMIC DNA]</scope>
    <source>
        <strain evidence="12 13">PX506</strain>
        <tissue evidence="12">Whole organism</tissue>
    </source>
</reference>
<dbReference type="SUPFAM" id="SSF48508">
    <property type="entry name" value="Nuclear receptor ligand-binding domain"/>
    <property type="match status" value="1"/>
</dbReference>
<evidence type="ECO:0000256" key="5">
    <source>
        <dbReference type="ARBA" id="ARBA00023015"/>
    </source>
</evidence>
<dbReference type="PROSITE" id="PS51030">
    <property type="entry name" value="NUCLEAR_REC_DBD_2"/>
    <property type="match status" value="1"/>
</dbReference>
<organism evidence="12 13">
    <name type="scientific">Caenorhabditis remanei</name>
    <name type="common">Caenorhabditis vulgaris</name>
    <dbReference type="NCBI Taxonomy" id="31234"/>
    <lineage>
        <taxon>Eukaryota</taxon>
        <taxon>Metazoa</taxon>
        <taxon>Ecdysozoa</taxon>
        <taxon>Nematoda</taxon>
        <taxon>Chromadorea</taxon>
        <taxon>Rhabditida</taxon>
        <taxon>Rhabditina</taxon>
        <taxon>Rhabditomorpha</taxon>
        <taxon>Rhabditoidea</taxon>
        <taxon>Rhabditidae</taxon>
        <taxon>Peloderinae</taxon>
        <taxon>Caenorhabditis</taxon>
    </lineage>
</organism>